<evidence type="ECO:0000256" key="1">
    <source>
        <dbReference type="SAM" id="Phobius"/>
    </source>
</evidence>
<dbReference type="Proteomes" id="UP001265700">
    <property type="component" value="Unassembled WGS sequence"/>
</dbReference>
<sequence length="118" mass="13109">MLTVVYYALMLLLGFVVYRHGQKLLKQGFRDENDEITKPPMGPVSFVVCGAIACVLLFGVLRALVQGQIECVGKGCAGQVYTLAENAGRFWGNVFFLVWCVLALGYGMYVSFKIWSKD</sequence>
<reference evidence="2 3" key="1">
    <citation type="submission" date="2023-07" db="EMBL/GenBank/DDBJ databases">
        <title>Sorghum-associated microbial communities from plants grown in Nebraska, USA.</title>
        <authorList>
            <person name="Schachtman D."/>
        </authorList>
    </citation>
    <scope>NUCLEOTIDE SEQUENCE [LARGE SCALE GENOMIC DNA]</scope>
    <source>
        <strain evidence="2 3">4249</strain>
    </source>
</reference>
<dbReference type="EMBL" id="JAVDWU010000003">
    <property type="protein sequence ID" value="MDR7149818.1"/>
    <property type="molecule type" value="Genomic_DNA"/>
</dbReference>
<evidence type="ECO:0000313" key="3">
    <source>
        <dbReference type="Proteomes" id="UP001265700"/>
    </source>
</evidence>
<keyword evidence="1" id="KW-0812">Transmembrane</keyword>
<protein>
    <recommendedName>
        <fullName evidence="4">DUF1206 domain-containing protein</fullName>
    </recommendedName>
</protein>
<comment type="caution">
    <text evidence="2">The sequence shown here is derived from an EMBL/GenBank/DDBJ whole genome shotgun (WGS) entry which is preliminary data.</text>
</comment>
<evidence type="ECO:0008006" key="4">
    <source>
        <dbReference type="Google" id="ProtNLM"/>
    </source>
</evidence>
<feature type="transmembrane region" description="Helical" evidence="1">
    <location>
        <begin position="42"/>
        <end position="65"/>
    </location>
</feature>
<organism evidence="2 3">
    <name type="scientific">Hydrogenophaga palleronii</name>
    <dbReference type="NCBI Taxonomy" id="65655"/>
    <lineage>
        <taxon>Bacteria</taxon>
        <taxon>Pseudomonadati</taxon>
        <taxon>Pseudomonadota</taxon>
        <taxon>Betaproteobacteria</taxon>
        <taxon>Burkholderiales</taxon>
        <taxon>Comamonadaceae</taxon>
        <taxon>Hydrogenophaga</taxon>
    </lineage>
</organism>
<gene>
    <name evidence="2" type="ORF">J2W49_001773</name>
</gene>
<keyword evidence="1" id="KW-0472">Membrane</keyword>
<name>A0ABU1WKK5_9BURK</name>
<keyword evidence="3" id="KW-1185">Reference proteome</keyword>
<feature type="transmembrane region" description="Helical" evidence="1">
    <location>
        <begin position="6"/>
        <end position="21"/>
    </location>
</feature>
<proteinExistence type="predicted"/>
<keyword evidence="1" id="KW-1133">Transmembrane helix</keyword>
<dbReference type="RefSeq" id="WP_310314485.1">
    <property type="nucleotide sequence ID" value="NZ_JAVDWU010000003.1"/>
</dbReference>
<evidence type="ECO:0000313" key="2">
    <source>
        <dbReference type="EMBL" id="MDR7149818.1"/>
    </source>
</evidence>
<accession>A0ABU1WKK5</accession>
<feature type="transmembrane region" description="Helical" evidence="1">
    <location>
        <begin position="90"/>
        <end position="112"/>
    </location>
</feature>